<reference evidence="7 10" key="2">
    <citation type="submission" date="2020-08" db="EMBL/GenBank/DDBJ databases">
        <title>Genomic Encyclopedia of Type Strains, Phase IV (KMG-IV): sequencing the most valuable type-strain genomes for metagenomic binning, comparative biology and taxonomic classification.</title>
        <authorList>
            <person name="Goeker M."/>
        </authorList>
    </citation>
    <scope>NUCLEOTIDE SEQUENCE [LARGE SCALE GENOMIC DNA]</scope>
    <source>
        <strain evidence="7 10">DSM 8510</strain>
    </source>
</reference>
<evidence type="ECO:0000256" key="5">
    <source>
        <dbReference type="ARBA" id="ARBA00023136"/>
    </source>
</evidence>
<protein>
    <submittedName>
        <fullName evidence="7">APA family basic amino acid/polyamine antiporter</fullName>
    </submittedName>
    <submittedName>
        <fullName evidence="8">Amino acid permease</fullName>
    </submittedName>
</protein>
<dbReference type="Proteomes" id="UP000430021">
    <property type="component" value="Unassembled WGS sequence"/>
</dbReference>
<feature type="transmembrane region" description="Helical" evidence="6">
    <location>
        <begin position="38"/>
        <end position="56"/>
    </location>
</feature>
<comment type="subcellular location">
    <subcellularLocation>
        <location evidence="1">Membrane</location>
        <topology evidence="1">Multi-pass membrane protein</topology>
    </subcellularLocation>
</comment>
<evidence type="ECO:0000313" key="10">
    <source>
        <dbReference type="Proteomes" id="UP000548685"/>
    </source>
</evidence>
<accession>A0A6I4ULQ4</accession>
<dbReference type="Gene3D" id="1.20.1740.10">
    <property type="entry name" value="Amino acid/polyamine transporter I"/>
    <property type="match status" value="1"/>
</dbReference>
<name>A0A6I4ULQ4_9SPHN</name>
<sequence length="525" mass="55646">MASAPRGTVFQRMFARKSIAQVQRETQTSELKRTLGKWNLLLLGVGCIIGAGIFVRTGSAAALHAGPAVMLSFVVAGIVCAFAGLCYAELSSTLPVSGSAYTYSYTTLGEFVAWIMGALLLLEYGLAASVVAVGWGGYVVSLLADFGLVIPPQFTGPAGMTLMQDGAPVIVDGQTVTTIFNMPAFLICIALSGLLMLGVSESAKVNNIIVGIKVSVLVAFIAVGGLIVLSNLGELMATNWVPFIPEYDAAANNGEGAFGVDGIMRAASIVFFAYIGFEAVSTAGQEAKDPAKDMPFGILGSLIVCTVIYMLVAAIMTLLVPYGTLNVPDPVAVVVDNFGPTWGWLAKIIKVGAIIGLTSVVLVLMYAQTRIFYTMARDGLLPKVFSKVHPKYQTPYVNTALVGIITAVAAGFFDINVLGDMTSVGTLAAFAIVCLSVIYLRRNAPELPRGFKVPFYPVTPVLGILSCAYLIYTVPPSVLIFFAWFMAGMIALYFLYGLSHSNLQHGEWQDPAPDMGEFPGPVVDD</sequence>
<feature type="transmembrane region" description="Helical" evidence="6">
    <location>
        <begin position="453"/>
        <end position="472"/>
    </location>
</feature>
<feature type="transmembrane region" description="Helical" evidence="6">
    <location>
        <begin position="263"/>
        <end position="284"/>
    </location>
</feature>
<dbReference type="EMBL" id="WTYB01000002">
    <property type="protein sequence ID" value="MXP38734.1"/>
    <property type="molecule type" value="Genomic_DNA"/>
</dbReference>
<dbReference type="Proteomes" id="UP000548685">
    <property type="component" value="Unassembled WGS sequence"/>
</dbReference>
<evidence type="ECO:0000256" key="6">
    <source>
        <dbReference type="SAM" id="Phobius"/>
    </source>
</evidence>
<dbReference type="Pfam" id="PF13520">
    <property type="entry name" value="AA_permease_2"/>
    <property type="match status" value="1"/>
</dbReference>
<keyword evidence="4 6" id="KW-1133">Transmembrane helix</keyword>
<evidence type="ECO:0000256" key="3">
    <source>
        <dbReference type="ARBA" id="ARBA00022692"/>
    </source>
</evidence>
<dbReference type="AlphaFoldDB" id="A0A6I4ULQ4"/>
<dbReference type="RefSeq" id="WP_160760855.1">
    <property type="nucleotide sequence ID" value="NZ_WTYB01000002.1"/>
</dbReference>
<dbReference type="GO" id="GO:0015171">
    <property type="term" value="F:amino acid transmembrane transporter activity"/>
    <property type="evidence" value="ECO:0007669"/>
    <property type="project" value="TreeGrafter"/>
</dbReference>
<dbReference type="PIRSF" id="PIRSF006060">
    <property type="entry name" value="AA_transporter"/>
    <property type="match status" value="1"/>
</dbReference>
<dbReference type="OrthoDB" id="9804700at2"/>
<dbReference type="PANTHER" id="PTHR43243:SF4">
    <property type="entry name" value="CATIONIC AMINO ACID TRANSPORTER 4"/>
    <property type="match status" value="1"/>
</dbReference>
<evidence type="ECO:0000256" key="2">
    <source>
        <dbReference type="ARBA" id="ARBA00022448"/>
    </source>
</evidence>
<dbReference type="GO" id="GO:0016020">
    <property type="term" value="C:membrane"/>
    <property type="evidence" value="ECO:0007669"/>
    <property type="project" value="UniProtKB-SubCell"/>
</dbReference>
<feature type="transmembrane region" description="Helical" evidence="6">
    <location>
        <begin position="210"/>
        <end position="232"/>
    </location>
</feature>
<keyword evidence="2" id="KW-0813">Transport</keyword>
<gene>
    <name evidence="7" type="ORF">FHS52_002151</name>
    <name evidence="8" type="ORF">GRI59_08955</name>
</gene>
<feature type="transmembrane region" description="Helical" evidence="6">
    <location>
        <begin position="179"/>
        <end position="198"/>
    </location>
</feature>
<feature type="transmembrane region" description="Helical" evidence="6">
    <location>
        <begin position="102"/>
        <end position="122"/>
    </location>
</feature>
<organism evidence="8 9">
    <name type="scientific">Erythrobacter ramosus</name>
    <dbReference type="NCBI Taxonomy" id="35811"/>
    <lineage>
        <taxon>Bacteria</taxon>
        <taxon>Pseudomonadati</taxon>
        <taxon>Pseudomonadota</taxon>
        <taxon>Alphaproteobacteria</taxon>
        <taxon>Sphingomonadales</taxon>
        <taxon>Erythrobacteraceae</taxon>
        <taxon>Erythrobacter/Porphyrobacter group</taxon>
        <taxon>Erythrobacter</taxon>
    </lineage>
</organism>
<proteinExistence type="predicted"/>
<feature type="transmembrane region" description="Helical" evidence="6">
    <location>
        <begin position="342"/>
        <end position="367"/>
    </location>
</feature>
<dbReference type="EMBL" id="JACICE010000002">
    <property type="protein sequence ID" value="MBB3776182.1"/>
    <property type="molecule type" value="Genomic_DNA"/>
</dbReference>
<feature type="transmembrane region" description="Helical" evidence="6">
    <location>
        <begin position="478"/>
        <end position="496"/>
    </location>
</feature>
<keyword evidence="10" id="KW-1185">Reference proteome</keyword>
<evidence type="ECO:0000313" key="7">
    <source>
        <dbReference type="EMBL" id="MBB3776182.1"/>
    </source>
</evidence>
<feature type="transmembrane region" description="Helical" evidence="6">
    <location>
        <begin position="296"/>
        <end position="322"/>
    </location>
</feature>
<dbReference type="InterPro" id="IPR002293">
    <property type="entry name" value="AA/rel_permease1"/>
</dbReference>
<keyword evidence="5 6" id="KW-0472">Membrane</keyword>
<feature type="transmembrane region" description="Helical" evidence="6">
    <location>
        <begin position="421"/>
        <end position="441"/>
    </location>
</feature>
<evidence type="ECO:0000256" key="4">
    <source>
        <dbReference type="ARBA" id="ARBA00022989"/>
    </source>
</evidence>
<evidence type="ECO:0000313" key="8">
    <source>
        <dbReference type="EMBL" id="MXP38734.1"/>
    </source>
</evidence>
<reference evidence="8 9" key="1">
    <citation type="submission" date="2019-12" db="EMBL/GenBank/DDBJ databases">
        <title>Genomic-based taxomic classification of the family Erythrobacteraceae.</title>
        <authorList>
            <person name="Xu L."/>
        </authorList>
    </citation>
    <scope>NUCLEOTIDE SEQUENCE [LARGE SCALE GENOMIC DNA]</scope>
    <source>
        <strain evidence="8 9">JCM 10282</strain>
    </source>
</reference>
<feature type="transmembrane region" description="Helical" evidence="6">
    <location>
        <begin position="129"/>
        <end position="150"/>
    </location>
</feature>
<evidence type="ECO:0000256" key="1">
    <source>
        <dbReference type="ARBA" id="ARBA00004141"/>
    </source>
</evidence>
<evidence type="ECO:0000313" key="9">
    <source>
        <dbReference type="Proteomes" id="UP000430021"/>
    </source>
</evidence>
<keyword evidence="3 6" id="KW-0812">Transmembrane</keyword>
<dbReference type="PANTHER" id="PTHR43243">
    <property type="entry name" value="INNER MEMBRANE TRANSPORTER YGJI-RELATED"/>
    <property type="match status" value="1"/>
</dbReference>
<comment type="caution">
    <text evidence="8">The sequence shown here is derived from an EMBL/GenBank/DDBJ whole genome shotgun (WGS) entry which is preliminary data.</text>
</comment>
<feature type="transmembrane region" description="Helical" evidence="6">
    <location>
        <begin position="396"/>
        <end position="415"/>
    </location>
</feature>
<feature type="transmembrane region" description="Helical" evidence="6">
    <location>
        <begin position="68"/>
        <end position="90"/>
    </location>
</feature>